<evidence type="ECO:0000313" key="3">
    <source>
        <dbReference type="Proteomes" id="UP000325315"/>
    </source>
</evidence>
<dbReference type="OrthoDB" id="2272416at2759"/>
<accession>A0A5B6VNR5</accession>
<protein>
    <submittedName>
        <fullName evidence="2">Putative alpha,alpha-trehalose-phosphate synthase [UDP-forming] 9</fullName>
    </submittedName>
</protein>
<comment type="caution">
    <text evidence="2">The sequence shown here is derived from an EMBL/GenBank/DDBJ whole genome shotgun (WGS) entry which is preliminary data.</text>
</comment>
<dbReference type="Proteomes" id="UP000325315">
    <property type="component" value="Unassembled WGS sequence"/>
</dbReference>
<name>A0A5B6VNR5_9ROSI</name>
<proteinExistence type="predicted"/>
<dbReference type="EMBL" id="SMMG02000006">
    <property type="protein sequence ID" value="KAA3470802.1"/>
    <property type="molecule type" value="Genomic_DNA"/>
</dbReference>
<feature type="region of interest" description="Disordered" evidence="1">
    <location>
        <begin position="200"/>
        <end position="226"/>
    </location>
</feature>
<sequence>MDDDALPQDDAQMGHIEHFMLDMVGALQCFACANAASARQGLPLERLQAIGGKEFRGVRGSDLTRVEFWLESVVRILGQMGYFDEDKLGCAISLLTNEAHKCLWASSISRLEDGNLWTLFKNTEVFDKLIEKARALEETLGEEPKAASSRAIKRSTEATTGSGHKGKRGCFGRSRQSVYGGRRQDRAIVVHDQPITTAHVLTQGRGHGRGDGGKGVGQRGAARGGDGGLARVYAVREPRIRDVTDAIAGDSVVVDRAYRHFPLMVDCEAKLVTLCGASGLKVVVGGEKFELLFCVIYSLRAEKLVWKGCKAYLAYILNTDSREMRLDKIRVICDFPDVFPNELL</sequence>
<feature type="region of interest" description="Disordered" evidence="1">
    <location>
        <begin position="140"/>
        <end position="179"/>
    </location>
</feature>
<gene>
    <name evidence="2" type="ORF">EPI10_016483</name>
</gene>
<evidence type="ECO:0000256" key="1">
    <source>
        <dbReference type="SAM" id="MobiDB-lite"/>
    </source>
</evidence>
<keyword evidence="3" id="KW-1185">Reference proteome</keyword>
<evidence type="ECO:0000313" key="2">
    <source>
        <dbReference type="EMBL" id="KAA3470802.1"/>
    </source>
</evidence>
<dbReference type="AlphaFoldDB" id="A0A5B6VNR5"/>
<feature type="compositionally biased region" description="Gly residues" evidence="1">
    <location>
        <begin position="213"/>
        <end position="226"/>
    </location>
</feature>
<organism evidence="2 3">
    <name type="scientific">Gossypium australe</name>
    <dbReference type="NCBI Taxonomy" id="47621"/>
    <lineage>
        <taxon>Eukaryota</taxon>
        <taxon>Viridiplantae</taxon>
        <taxon>Streptophyta</taxon>
        <taxon>Embryophyta</taxon>
        <taxon>Tracheophyta</taxon>
        <taxon>Spermatophyta</taxon>
        <taxon>Magnoliopsida</taxon>
        <taxon>eudicotyledons</taxon>
        <taxon>Gunneridae</taxon>
        <taxon>Pentapetalae</taxon>
        <taxon>rosids</taxon>
        <taxon>malvids</taxon>
        <taxon>Malvales</taxon>
        <taxon>Malvaceae</taxon>
        <taxon>Malvoideae</taxon>
        <taxon>Gossypium</taxon>
    </lineage>
</organism>
<reference evidence="3" key="1">
    <citation type="journal article" date="2019" name="Plant Biotechnol. J.">
        <title>Genome sequencing of the Australian wild diploid species Gossypium australe highlights disease resistance and delayed gland morphogenesis.</title>
        <authorList>
            <person name="Cai Y."/>
            <person name="Cai X."/>
            <person name="Wang Q."/>
            <person name="Wang P."/>
            <person name="Zhang Y."/>
            <person name="Cai C."/>
            <person name="Xu Y."/>
            <person name="Wang K."/>
            <person name="Zhou Z."/>
            <person name="Wang C."/>
            <person name="Geng S."/>
            <person name="Li B."/>
            <person name="Dong Q."/>
            <person name="Hou Y."/>
            <person name="Wang H."/>
            <person name="Ai P."/>
            <person name="Liu Z."/>
            <person name="Yi F."/>
            <person name="Sun M."/>
            <person name="An G."/>
            <person name="Cheng J."/>
            <person name="Zhang Y."/>
            <person name="Shi Q."/>
            <person name="Xie Y."/>
            <person name="Shi X."/>
            <person name="Chang Y."/>
            <person name="Huang F."/>
            <person name="Chen Y."/>
            <person name="Hong S."/>
            <person name="Mi L."/>
            <person name="Sun Q."/>
            <person name="Zhang L."/>
            <person name="Zhou B."/>
            <person name="Peng R."/>
            <person name="Zhang X."/>
            <person name="Liu F."/>
        </authorList>
    </citation>
    <scope>NUCLEOTIDE SEQUENCE [LARGE SCALE GENOMIC DNA]</scope>
    <source>
        <strain evidence="3">cv. PA1801</strain>
    </source>
</reference>